<reference evidence="2" key="1">
    <citation type="journal article" date="2013" name="Mol. Plant Microbe Interact.">
        <title>Global aspects of pacC regulation of pathogenicity genes in Colletotrichum gloeosporioides as revealed by transcriptome analysis.</title>
        <authorList>
            <person name="Alkan N."/>
            <person name="Meng X."/>
            <person name="Friedlander G."/>
            <person name="Reuveni E."/>
            <person name="Sukno S."/>
            <person name="Sherman A."/>
            <person name="Thon M."/>
            <person name="Fluhr R."/>
            <person name="Prusky D."/>
        </authorList>
    </citation>
    <scope>NUCLEOTIDE SEQUENCE [LARGE SCALE GENOMIC DNA]</scope>
    <source>
        <strain evidence="2">Cg-14</strain>
    </source>
</reference>
<dbReference type="HOGENOM" id="CLU_1120095_0_0_1"/>
<dbReference type="STRING" id="1237896.T0K6M1"/>
<dbReference type="EMBL" id="AMYD01002569">
    <property type="protein sequence ID" value="EQB48618.1"/>
    <property type="molecule type" value="Genomic_DNA"/>
</dbReference>
<proteinExistence type="predicted"/>
<sequence length="248" mass="27123">MEAFSPSPLHTDGVLPRANKYGNSNVSSLYTFWTSDTFCQSDYVYLYNAGEDGTFDVSLSARPNTAPFILDAWIGKRTALAVCQNTSTGITTRVRLKAHQTLILELSVSTENTLFVIEHSPNVESIQSYSSKNLDIWLHVSDEAWLKLNNGTQITLPPTASPAQAVISLSPWHLVVKSYGPSADNGNLEGEVDTIDVGQLDSLKPWTNISGIEYLSGVGIYSTNFEWVVDDQAAVTINFGTVLNTLRA</sequence>
<evidence type="ECO:0000313" key="1">
    <source>
        <dbReference type="EMBL" id="EQB48618.1"/>
    </source>
</evidence>
<accession>T0K6M1</accession>
<gene>
    <name evidence="1" type="ORF">CGLO_12138</name>
</gene>
<dbReference type="AlphaFoldDB" id="T0K6M1"/>
<dbReference type="OMA" id="AWINGTQ"/>
<evidence type="ECO:0000313" key="2">
    <source>
        <dbReference type="Proteomes" id="UP000015530"/>
    </source>
</evidence>
<name>T0K6M1_COLGC</name>
<comment type="caution">
    <text evidence="1">The sequence shown here is derived from an EMBL/GenBank/DDBJ whole genome shotgun (WGS) entry which is preliminary data.</text>
</comment>
<protein>
    <submittedName>
        <fullName evidence="1">Uncharacterized protein</fullName>
    </submittedName>
</protein>
<organism evidence="1 2">
    <name type="scientific">Colletotrichum gloeosporioides (strain Cg-14)</name>
    <name type="common">Anthracnose fungus</name>
    <name type="synonym">Glomerella cingulata</name>
    <dbReference type="NCBI Taxonomy" id="1237896"/>
    <lineage>
        <taxon>Eukaryota</taxon>
        <taxon>Fungi</taxon>
        <taxon>Dikarya</taxon>
        <taxon>Ascomycota</taxon>
        <taxon>Pezizomycotina</taxon>
        <taxon>Sordariomycetes</taxon>
        <taxon>Hypocreomycetidae</taxon>
        <taxon>Glomerellales</taxon>
        <taxon>Glomerellaceae</taxon>
        <taxon>Colletotrichum</taxon>
        <taxon>Colletotrichum gloeosporioides species complex</taxon>
    </lineage>
</organism>
<dbReference type="Proteomes" id="UP000015530">
    <property type="component" value="Unassembled WGS sequence"/>
</dbReference>
<dbReference type="OrthoDB" id="2588159at2759"/>